<evidence type="ECO:0000313" key="1">
    <source>
        <dbReference type="EMBL" id="KIM20342.1"/>
    </source>
</evidence>
<sequence length="162" mass="18333">MAIHTAAPDVDIDYAGVGEAYNGYDFALSYALDGKRTTVYLQAKNFQENYAVDFGYRNKFGDQFEHLYWSVVAHKQKYASSVEVNHPYYGSSAHAGYLVYGKNTVVFVSLIAAWRVLQTFQKQKGGNYVLSNALTGQELWKDREDYPLHGILKATGESPYEY</sequence>
<protein>
    <submittedName>
        <fullName evidence="1">Uncharacterized protein</fullName>
    </submittedName>
</protein>
<dbReference type="AlphaFoldDB" id="A0A0C2WRY1"/>
<reference evidence="2" key="2">
    <citation type="submission" date="2015-01" db="EMBL/GenBank/DDBJ databases">
        <title>Evolutionary Origins and Diversification of the Mycorrhizal Mutualists.</title>
        <authorList>
            <consortium name="DOE Joint Genome Institute"/>
            <consortium name="Mycorrhizal Genomics Consortium"/>
            <person name="Kohler A."/>
            <person name="Kuo A."/>
            <person name="Nagy L.G."/>
            <person name="Floudas D."/>
            <person name="Copeland A."/>
            <person name="Barry K.W."/>
            <person name="Cichocki N."/>
            <person name="Veneault-Fourrey C."/>
            <person name="LaButti K."/>
            <person name="Lindquist E.A."/>
            <person name="Lipzen A."/>
            <person name="Lundell T."/>
            <person name="Morin E."/>
            <person name="Murat C."/>
            <person name="Riley R."/>
            <person name="Ohm R."/>
            <person name="Sun H."/>
            <person name="Tunlid A."/>
            <person name="Henrissat B."/>
            <person name="Grigoriev I.V."/>
            <person name="Hibbett D.S."/>
            <person name="Martin F."/>
        </authorList>
    </citation>
    <scope>NUCLEOTIDE SEQUENCE [LARGE SCALE GENOMIC DNA]</scope>
    <source>
        <strain evidence="2">MAFF 305830</strain>
    </source>
</reference>
<proteinExistence type="predicted"/>
<dbReference type="Proteomes" id="UP000054097">
    <property type="component" value="Unassembled WGS sequence"/>
</dbReference>
<gene>
    <name evidence="1" type="ORF">M408DRAFT_30432</name>
</gene>
<dbReference type="HOGENOM" id="CLU_1636437_0_0_1"/>
<dbReference type="EMBL" id="KN824443">
    <property type="protein sequence ID" value="KIM20342.1"/>
    <property type="molecule type" value="Genomic_DNA"/>
</dbReference>
<evidence type="ECO:0000313" key="2">
    <source>
        <dbReference type="Proteomes" id="UP000054097"/>
    </source>
</evidence>
<name>A0A0C2WRY1_SERVB</name>
<organism evidence="1 2">
    <name type="scientific">Serendipita vermifera MAFF 305830</name>
    <dbReference type="NCBI Taxonomy" id="933852"/>
    <lineage>
        <taxon>Eukaryota</taxon>
        <taxon>Fungi</taxon>
        <taxon>Dikarya</taxon>
        <taxon>Basidiomycota</taxon>
        <taxon>Agaricomycotina</taxon>
        <taxon>Agaricomycetes</taxon>
        <taxon>Sebacinales</taxon>
        <taxon>Serendipitaceae</taxon>
        <taxon>Serendipita</taxon>
    </lineage>
</organism>
<keyword evidence="2" id="KW-1185">Reference proteome</keyword>
<reference evidence="1 2" key="1">
    <citation type="submission" date="2014-04" db="EMBL/GenBank/DDBJ databases">
        <authorList>
            <consortium name="DOE Joint Genome Institute"/>
            <person name="Kuo A."/>
            <person name="Zuccaro A."/>
            <person name="Kohler A."/>
            <person name="Nagy L.G."/>
            <person name="Floudas D."/>
            <person name="Copeland A."/>
            <person name="Barry K.W."/>
            <person name="Cichocki N."/>
            <person name="Veneault-Fourrey C."/>
            <person name="LaButti K."/>
            <person name="Lindquist E.A."/>
            <person name="Lipzen A."/>
            <person name="Lundell T."/>
            <person name="Morin E."/>
            <person name="Murat C."/>
            <person name="Sun H."/>
            <person name="Tunlid A."/>
            <person name="Henrissat B."/>
            <person name="Grigoriev I.V."/>
            <person name="Hibbett D.S."/>
            <person name="Martin F."/>
            <person name="Nordberg H.P."/>
            <person name="Cantor M.N."/>
            <person name="Hua S.X."/>
        </authorList>
    </citation>
    <scope>NUCLEOTIDE SEQUENCE [LARGE SCALE GENOMIC DNA]</scope>
    <source>
        <strain evidence="1 2">MAFF 305830</strain>
    </source>
</reference>
<accession>A0A0C2WRY1</accession>